<evidence type="ECO:0000256" key="1">
    <source>
        <dbReference type="ARBA" id="ARBA00001933"/>
    </source>
</evidence>
<sequence>AVVSMDFFKEVVDFARRNDIIVIHDLAYADIVFDGYQAPSLLQVKGAKDVGIEFFSLSKSHNMAGWRCGFAVGNRDLINALAKIKGYYDYGIFAPIQIASIVALRIEEKVVKENASVYEERRNILVEGLNRIGWEVQKPKGTMFVWAAIPQEHSHLNSFDFAMKILNDAEVCVSPGAGFGHNGENYVRIALVENSDRLRQAIRQIRRALF</sequence>
<dbReference type="InterPro" id="IPR015422">
    <property type="entry name" value="PyrdxlP-dep_Trfase_small"/>
</dbReference>
<evidence type="ECO:0000256" key="2">
    <source>
        <dbReference type="ARBA" id="ARBA00022576"/>
    </source>
</evidence>
<name>A0A382QS06_9ZZZZ</name>
<dbReference type="CDD" id="cd00609">
    <property type="entry name" value="AAT_like"/>
    <property type="match status" value="1"/>
</dbReference>
<feature type="domain" description="Aminotransferase class I/classII large" evidence="4">
    <location>
        <begin position="3"/>
        <end position="204"/>
    </location>
</feature>
<feature type="non-terminal residue" evidence="5">
    <location>
        <position position="1"/>
    </location>
</feature>
<protein>
    <recommendedName>
        <fullName evidence="4">Aminotransferase class I/classII large domain-containing protein</fullName>
    </recommendedName>
</protein>
<keyword evidence="2" id="KW-0032">Aminotransferase</keyword>
<dbReference type="Gene3D" id="3.90.1150.10">
    <property type="entry name" value="Aspartate Aminotransferase, domain 1"/>
    <property type="match status" value="1"/>
</dbReference>
<dbReference type="InterPro" id="IPR050881">
    <property type="entry name" value="LL-DAP_aminotransferase"/>
</dbReference>
<comment type="cofactor">
    <cofactor evidence="1">
        <name>pyridoxal 5'-phosphate</name>
        <dbReference type="ChEBI" id="CHEBI:597326"/>
    </cofactor>
</comment>
<dbReference type="SUPFAM" id="SSF53383">
    <property type="entry name" value="PLP-dependent transferases"/>
    <property type="match status" value="1"/>
</dbReference>
<dbReference type="InterPro" id="IPR015421">
    <property type="entry name" value="PyrdxlP-dep_Trfase_major"/>
</dbReference>
<dbReference type="AlphaFoldDB" id="A0A382QS06"/>
<dbReference type="EMBL" id="UINC01116186">
    <property type="protein sequence ID" value="SVC87747.1"/>
    <property type="molecule type" value="Genomic_DNA"/>
</dbReference>
<gene>
    <name evidence="5" type="ORF">METZ01_LOCUS340601</name>
</gene>
<dbReference type="InterPro" id="IPR004839">
    <property type="entry name" value="Aminotransferase_I/II_large"/>
</dbReference>
<keyword evidence="3" id="KW-0808">Transferase</keyword>
<dbReference type="GO" id="GO:0008483">
    <property type="term" value="F:transaminase activity"/>
    <property type="evidence" value="ECO:0007669"/>
    <property type="project" value="UniProtKB-KW"/>
</dbReference>
<dbReference type="Gene3D" id="3.40.640.10">
    <property type="entry name" value="Type I PLP-dependent aspartate aminotransferase-like (Major domain)"/>
    <property type="match status" value="1"/>
</dbReference>
<proteinExistence type="predicted"/>
<reference evidence="5" key="1">
    <citation type="submission" date="2018-05" db="EMBL/GenBank/DDBJ databases">
        <authorList>
            <person name="Lanie J.A."/>
            <person name="Ng W.-L."/>
            <person name="Kazmierczak K.M."/>
            <person name="Andrzejewski T.M."/>
            <person name="Davidsen T.M."/>
            <person name="Wayne K.J."/>
            <person name="Tettelin H."/>
            <person name="Glass J.I."/>
            <person name="Rusch D."/>
            <person name="Podicherti R."/>
            <person name="Tsui H.-C.T."/>
            <person name="Winkler M.E."/>
        </authorList>
    </citation>
    <scope>NUCLEOTIDE SEQUENCE</scope>
</reference>
<evidence type="ECO:0000256" key="3">
    <source>
        <dbReference type="ARBA" id="ARBA00022679"/>
    </source>
</evidence>
<dbReference type="Pfam" id="PF00155">
    <property type="entry name" value="Aminotran_1_2"/>
    <property type="match status" value="1"/>
</dbReference>
<dbReference type="PANTHER" id="PTHR42832">
    <property type="entry name" value="AMINO ACID AMINOTRANSFERASE"/>
    <property type="match status" value="1"/>
</dbReference>
<evidence type="ECO:0000259" key="4">
    <source>
        <dbReference type="Pfam" id="PF00155"/>
    </source>
</evidence>
<organism evidence="5">
    <name type="scientific">marine metagenome</name>
    <dbReference type="NCBI Taxonomy" id="408172"/>
    <lineage>
        <taxon>unclassified sequences</taxon>
        <taxon>metagenomes</taxon>
        <taxon>ecological metagenomes</taxon>
    </lineage>
</organism>
<accession>A0A382QS06</accession>
<dbReference type="GO" id="GO:0030170">
    <property type="term" value="F:pyridoxal phosphate binding"/>
    <property type="evidence" value="ECO:0007669"/>
    <property type="project" value="InterPro"/>
</dbReference>
<evidence type="ECO:0000313" key="5">
    <source>
        <dbReference type="EMBL" id="SVC87747.1"/>
    </source>
</evidence>
<dbReference type="PANTHER" id="PTHR42832:SF1">
    <property type="entry name" value="GLUTAMATE-PYRUVATE AMINOTRANSFERASE ALAC"/>
    <property type="match status" value="1"/>
</dbReference>
<dbReference type="InterPro" id="IPR015424">
    <property type="entry name" value="PyrdxlP-dep_Trfase"/>
</dbReference>